<feature type="region of interest" description="Disordered" evidence="11">
    <location>
        <begin position="72"/>
        <end position="97"/>
    </location>
</feature>
<sequence length="253" mass="26507">MTTADLHTLTGAYALHALSDEEREAFERHLADCEACARETAELSATAARLGLAVSVPPRPAMREDVLRQIATVRQEGPAGPALPRRARTRSRGSRTRPVSRWALAACLAAAAALGGTAVWQHERAEDALEQARRADRGADGIAAVLTAPDARSRTTKLAGGATGTVVVSDSRDRAVFMATGMAEPPRGKVYQLWFDDDGTMRSAGLMDPARTSQAVLMRGAVGGASGMGVTVEPKGGSEQPTSTPLALLNLPA</sequence>
<keyword evidence="6" id="KW-0805">Transcription regulation</keyword>
<dbReference type="Pfam" id="PF10099">
    <property type="entry name" value="RskA_C"/>
    <property type="match status" value="1"/>
</dbReference>
<evidence type="ECO:0000256" key="9">
    <source>
        <dbReference type="ARBA" id="ARBA00029829"/>
    </source>
</evidence>
<feature type="domain" description="Anti-sigma-K factor RskA N-terminal" evidence="14">
    <location>
        <begin position="6"/>
        <end position="39"/>
    </location>
</feature>
<dbReference type="Proteomes" id="UP001432166">
    <property type="component" value="Chromosome"/>
</dbReference>
<keyword evidence="7 12" id="KW-0472">Membrane</keyword>
<evidence type="ECO:0000256" key="8">
    <source>
        <dbReference type="ARBA" id="ARBA00023163"/>
    </source>
</evidence>
<feature type="domain" description="Anti-sigma K factor RskA C-terminal" evidence="13">
    <location>
        <begin position="107"/>
        <end position="245"/>
    </location>
</feature>
<reference evidence="15" key="1">
    <citation type="submission" date="2022-10" db="EMBL/GenBank/DDBJ databases">
        <title>The complete genomes of actinobacterial strains from the NBC collection.</title>
        <authorList>
            <person name="Joergensen T.S."/>
            <person name="Alvarez Arevalo M."/>
            <person name="Sterndorff E.B."/>
            <person name="Faurdal D."/>
            <person name="Vuksanovic O."/>
            <person name="Mourched A.-S."/>
            <person name="Charusanti P."/>
            <person name="Shaw S."/>
            <person name="Blin K."/>
            <person name="Weber T."/>
        </authorList>
    </citation>
    <scope>NUCLEOTIDE SEQUENCE</scope>
    <source>
        <strain evidence="15">NBC_00189</strain>
    </source>
</reference>
<dbReference type="Pfam" id="PF22618">
    <property type="entry name" value="RskA_N"/>
    <property type="match status" value="1"/>
</dbReference>
<comment type="subcellular location">
    <subcellularLocation>
        <location evidence="2">Cell membrane</location>
    </subcellularLocation>
    <subcellularLocation>
        <location evidence="1">Membrane</location>
        <topology evidence="1">Single-pass membrane protein</topology>
    </subcellularLocation>
</comment>
<evidence type="ECO:0000256" key="11">
    <source>
        <dbReference type="SAM" id="MobiDB-lite"/>
    </source>
</evidence>
<protein>
    <recommendedName>
        <fullName evidence="10">Regulator of SigK</fullName>
    </recommendedName>
    <alternativeName>
        <fullName evidence="9">Sigma-K anti-sigma factor RskA</fullName>
    </alternativeName>
</protein>
<dbReference type="RefSeq" id="WP_265648474.1">
    <property type="nucleotide sequence ID" value="NZ_CP108133.1"/>
</dbReference>
<keyword evidence="16" id="KW-1185">Reference proteome</keyword>
<accession>A0ABZ1JC98</accession>
<evidence type="ECO:0000256" key="3">
    <source>
        <dbReference type="ARBA" id="ARBA00022475"/>
    </source>
</evidence>
<gene>
    <name evidence="15" type="ORF">OG288_03250</name>
</gene>
<dbReference type="InterPro" id="IPR053877">
    <property type="entry name" value="RskA_N"/>
</dbReference>
<proteinExistence type="predicted"/>
<feature type="transmembrane region" description="Helical" evidence="12">
    <location>
        <begin position="102"/>
        <end position="120"/>
    </location>
</feature>
<evidence type="ECO:0000256" key="12">
    <source>
        <dbReference type="SAM" id="Phobius"/>
    </source>
</evidence>
<keyword evidence="4 12" id="KW-0812">Transmembrane</keyword>
<dbReference type="PANTHER" id="PTHR37461:SF1">
    <property type="entry name" value="ANTI-SIGMA-K FACTOR RSKA"/>
    <property type="match status" value="1"/>
</dbReference>
<dbReference type="InterPro" id="IPR018764">
    <property type="entry name" value="RskA_C"/>
</dbReference>
<dbReference type="EMBL" id="CP108133">
    <property type="protein sequence ID" value="WTP47415.1"/>
    <property type="molecule type" value="Genomic_DNA"/>
</dbReference>
<keyword evidence="8" id="KW-0804">Transcription</keyword>
<evidence type="ECO:0000256" key="10">
    <source>
        <dbReference type="ARBA" id="ARBA00030803"/>
    </source>
</evidence>
<evidence type="ECO:0000259" key="13">
    <source>
        <dbReference type="Pfam" id="PF10099"/>
    </source>
</evidence>
<dbReference type="InterPro" id="IPR041916">
    <property type="entry name" value="Anti_sigma_zinc_sf"/>
</dbReference>
<keyword evidence="3" id="KW-1003">Cell membrane</keyword>
<evidence type="ECO:0000259" key="14">
    <source>
        <dbReference type="Pfam" id="PF22618"/>
    </source>
</evidence>
<evidence type="ECO:0000256" key="2">
    <source>
        <dbReference type="ARBA" id="ARBA00004236"/>
    </source>
</evidence>
<evidence type="ECO:0000313" key="15">
    <source>
        <dbReference type="EMBL" id="WTP47415.1"/>
    </source>
</evidence>
<name>A0ABZ1JC98_9ACTN</name>
<evidence type="ECO:0000313" key="16">
    <source>
        <dbReference type="Proteomes" id="UP001432166"/>
    </source>
</evidence>
<dbReference type="Gene3D" id="1.10.10.1320">
    <property type="entry name" value="Anti-sigma factor, zinc-finger domain"/>
    <property type="match status" value="1"/>
</dbReference>
<evidence type="ECO:0000256" key="1">
    <source>
        <dbReference type="ARBA" id="ARBA00004167"/>
    </source>
</evidence>
<evidence type="ECO:0000256" key="4">
    <source>
        <dbReference type="ARBA" id="ARBA00022692"/>
    </source>
</evidence>
<dbReference type="PANTHER" id="PTHR37461">
    <property type="entry name" value="ANTI-SIGMA-K FACTOR RSKA"/>
    <property type="match status" value="1"/>
</dbReference>
<feature type="compositionally biased region" description="Basic residues" evidence="11">
    <location>
        <begin position="85"/>
        <end position="95"/>
    </location>
</feature>
<evidence type="ECO:0000256" key="5">
    <source>
        <dbReference type="ARBA" id="ARBA00022989"/>
    </source>
</evidence>
<evidence type="ECO:0000256" key="6">
    <source>
        <dbReference type="ARBA" id="ARBA00023015"/>
    </source>
</evidence>
<evidence type="ECO:0000256" key="7">
    <source>
        <dbReference type="ARBA" id="ARBA00023136"/>
    </source>
</evidence>
<dbReference type="InterPro" id="IPR051474">
    <property type="entry name" value="Anti-sigma-K/W_factor"/>
</dbReference>
<keyword evidence="5 12" id="KW-1133">Transmembrane helix</keyword>
<organism evidence="15 16">
    <name type="scientific">Streptomyces tauricus</name>
    <dbReference type="NCBI Taxonomy" id="68274"/>
    <lineage>
        <taxon>Bacteria</taxon>
        <taxon>Bacillati</taxon>
        <taxon>Actinomycetota</taxon>
        <taxon>Actinomycetes</taxon>
        <taxon>Kitasatosporales</taxon>
        <taxon>Streptomycetaceae</taxon>
        <taxon>Streptomyces</taxon>
        <taxon>Streptomyces aurantiacus group</taxon>
    </lineage>
</organism>